<gene>
    <name evidence="1" type="ORF">ACFFTU_25735</name>
</gene>
<name>A0ABV5PLK6_STRCM</name>
<dbReference type="EMBL" id="JBHMCR010000017">
    <property type="protein sequence ID" value="MFB9523351.1"/>
    <property type="molecule type" value="Genomic_DNA"/>
</dbReference>
<evidence type="ECO:0000313" key="2">
    <source>
        <dbReference type="Proteomes" id="UP001589718"/>
    </source>
</evidence>
<keyword evidence="2" id="KW-1185">Reference proteome</keyword>
<dbReference type="RefSeq" id="WP_345220081.1">
    <property type="nucleotide sequence ID" value="NZ_BAAAXE010000010.1"/>
</dbReference>
<protein>
    <submittedName>
        <fullName evidence="1">Azolemycin family RiPP peptide</fullName>
    </submittedName>
</protein>
<proteinExistence type="predicted"/>
<organism evidence="1 2">
    <name type="scientific">Streptomyces cremeus</name>
    <dbReference type="NCBI Taxonomy" id="66881"/>
    <lineage>
        <taxon>Bacteria</taxon>
        <taxon>Bacillati</taxon>
        <taxon>Actinomycetota</taxon>
        <taxon>Actinomycetes</taxon>
        <taxon>Kitasatosporales</taxon>
        <taxon>Streptomycetaceae</taxon>
        <taxon>Streptomyces</taxon>
    </lineage>
</organism>
<sequence length="43" mass="4704">MESTNQVVTTDVESLFEEMAVPENEEAFAGHSCLCWVAEPDAS</sequence>
<comment type="caution">
    <text evidence="1">The sequence shown here is derived from an EMBL/GenBank/DDBJ whole genome shotgun (WGS) entry which is preliminary data.</text>
</comment>
<accession>A0ABV5PLK6</accession>
<reference evidence="1 2" key="1">
    <citation type="submission" date="2024-09" db="EMBL/GenBank/DDBJ databases">
        <authorList>
            <person name="Sun Q."/>
            <person name="Mori K."/>
        </authorList>
    </citation>
    <scope>NUCLEOTIDE SEQUENCE [LARGE SCALE GENOMIC DNA]</scope>
    <source>
        <strain evidence="1 2">JCM 4362</strain>
    </source>
</reference>
<evidence type="ECO:0000313" key="1">
    <source>
        <dbReference type="EMBL" id="MFB9523351.1"/>
    </source>
</evidence>
<dbReference type="NCBIfam" id="NF033434">
    <property type="entry name" value="AzmA_fam_RiPP"/>
    <property type="match status" value="1"/>
</dbReference>
<dbReference type="Proteomes" id="UP001589718">
    <property type="component" value="Unassembled WGS sequence"/>
</dbReference>